<keyword evidence="1" id="KW-0812">Transmembrane</keyword>
<dbReference type="Proteomes" id="UP001301152">
    <property type="component" value="Unassembled WGS sequence"/>
</dbReference>
<evidence type="ECO:0000313" key="3">
    <source>
        <dbReference type="Proteomes" id="UP001301152"/>
    </source>
</evidence>
<gene>
    <name evidence="2" type="ORF">OQ497_05050</name>
</gene>
<keyword evidence="1" id="KW-1133">Transmembrane helix</keyword>
<reference evidence="2 3" key="1">
    <citation type="submission" date="2022-11" db="EMBL/GenBank/DDBJ databases">
        <title>Genome sequencing of Acetobacter type strain.</title>
        <authorList>
            <person name="Heo J."/>
            <person name="Lee D."/>
            <person name="Han B.-H."/>
            <person name="Hong S.-B."/>
            <person name="Kwon S.-W."/>
        </authorList>
    </citation>
    <scope>NUCLEOTIDE SEQUENCE [LARGE SCALE GENOMIC DNA]</scope>
    <source>
        <strain evidence="2 3">KACC 21253</strain>
    </source>
</reference>
<sequence>MTEEQSGGSAPASDEDLRQIVRDHTQDIAQLRQDVGEIKLSQNNLRDEVIAMRAEGKQWRVNSDQKTESLQTSIDKLTREMAVRNGVEQERNRQSQERTQALRRLSLFFGMLCAILGLISTTLFSSQTFDTAFWGHFHLHPRTESHTHAKPDN</sequence>
<organism evidence="2 3">
    <name type="scientific">Acetobacter thailandicus</name>
    <dbReference type="NCBI Taxonomy" id="1502842"/>
    <lineage>
        <taxon>Bacteria</taxon>
        <taxon>Pseudomonadati</taxon>
        <taxon>Pseudomonadota</taxon>
        <taxon>Alphaproteobacteria</taxon>
        <taxon>Acetobacterales</taxon>
        <taxon>Acetobacteraceae</taxon>
        <taxon>Acetobacter</taxon>
    </lineage>
</organism>
<feature type="transmembrane region" description="Helical" evidence="1">
    <location>
        <begin position="105"/>
        <end position="124"/>
    </location>
</feature>
<comment type="caution">
    <text evidence="2">The sequence shown here is derived from an EMBL/GenBank/DDBJ whole genome shotgun (WGS) entry which is preliminary data.</text>
</comment>
<evidence type="ECO:0000313" key="2">
    <source>
        <dbReference type="EMBL" id="MCX2563330.1"/>
    </source>
</evidence>
<protein>
    <recommendedName>
        <fullName evidence="4">DUF1515 domain-containing protein</fullName>
    </recommendedName>
</protein>
<accession>A0ABT3QDJ2</accession>
<proteinExistence type="predicted"/>
<keyword evidence="3" id="KW-1185">Reference proteome</keyword>
<dbReference type="EMBL" id="JAPIUZ010000002">
    <property type="protein sequence ID" value="MCX2563330.1"/>
    <property type="molecule type" value="Genomic_DNA"/>
</dbReference>
<keyword evidence="1" id="KW-0472">Membrane</keyword>
<dbReference type="RefSeq" id="WP_173559073.1">
    <property type="nucleotide sequence ID" value="NZ_JAPIUZ010000002.1"/>
</dbReference>
<name>A0ABT3QDJ2_9PROT</name>
<evidence type="ECO:0000256" key="1">
    <source>
        <dbReference type="SAM" id="Phobius"/>
    </source>
</evidence>
<evidence type="ECO:0008006" key="4">
    <source>
        <dbReference type="Google" id="ProtNLM"/>
    </source>
</evidence>